<comment type="caution">
    <text evidence="2">The sequence shown here is derived from an EMBL/GenBank/DDBJ whole genome shotgun (WGS) entry which is preliminary data.</text>
</comment>
<name>A0ABS3UQV5_9ACTN</name>
<gene>
    <name evidence="2" type="ORF">J5X75_27010</name>
</gene>
<dbReference type="Pfam" id="PF10137">
    <property type="entry name" value="CAP12-PCTIR_TIR"/>
    <property type="match status" value="1"/>
</dbReference>
<reference evidence="2 3" key="1">
    <citation type="submission" date="2021-03" db="EMBL/GenBank/DDBJ databases">
        <title>Actinoplanes flavus sp. nov., a novel actinomycete isolated from Coconut Palm rhizosphere soil.</title>
        <authorList>
            <person name="Luo X."/>
        </authorList>
    </citation>
    <scope>NUCLEOTIDE SEQUENCE [LARGE SCALE GENOMIC DNA]</scope>
    <source>
        <strain evidence="2 3">NEAU-H7</strain>
    </source>
</reference>
<dbReference type="InterPro" id="IPR019302">
    <property type="entry name" value="CAP12/PCTIR_TIR_dom"/>
</dbReference>
<evidence type="ECO:0000313" key="2">
    <source>
        <dbReference type="EMBL" id="MBO3741164.1"/>
    </source>
</evidence>
<evidence type="ECO:0000259" key="1">
    <source>
        <dbReference type="Pfam" id="PF10137"/>
    </source>
</evidence>
<protein>
    <submittedName>
        <fullName evidence="2">Nucleotide-binding protein</fullName>
    </submittedName>
</protein>
<organism evidence="2 3">
    <name type="scientific">Actinoplanes flavus</name>
    <dbReference type="NCBI Taxonomy" id="2820290"/>
    <lineage>
        <taxon>Bacteria</taxon>
        <taxon>Bacillati</taxon>
        <taxon>Actinomycetota</taxon>
        <taxon>Actinomycetes</taxon>
        <taxon>Micromonosporales</taxon>
        <taxon>Micromonosporaceae</taxon>
        <taxon>Actinoplanes</taxon>
    </lineage>
</organism>
<dbReference type="EMBL" id="JAGFNS010000019">
    <property type="protein sequence ID" value="MBO3741164.1"/>
    <property type="molecule type" value="Genomic_DNA"/>
</dbReference>
<dbReference type="RefSeq" id="WP_208470313.1">
    <property type="nucleotide sequence ID" value="NZ_JAGFNS010000019.1"/>
</dbReference>
<proteinExistence type="predicted"/>
<evidence type="ECO:0000313" key="3">
    <source>
        <dbReference type="Proteomes" id="UP000679690"/>
    </source>
</evidence>
<keyword evidence="3" id="KW-1185">Reference proteome</keyword>
<dbReference type="Proteomes" id="UP000679690">
    <property type="component" value="Unassembled WGS sequence"/>
</dbReference>
<feature type="domain" description="CD-NTase-associated protein 12/Pycsar effector protein TIR" evidence="1">
    <location>
        <begin position="47"/>
        <end position="176"/>
    </location>
</feature>
<sequence length="219" mass="23697">MGKGQQNTIKNLHGTNVAFGDRTVVGDQVLAAPRSASGRRAEDPRTVFVIHGRDLDVRNAVFDFLRALGLQPQEWEHLVRATGKGAPALAEVVTRAVREAQAVVALLTPDDVVQLHPDLRDASDTDGELPAGCQARPNVFLELGMALAALPDHTIILEAGVMRRTADLAGLNYVTISAAVDWRNKVAQRLENAGCPVDRAGGDWQHPRRFAGLAAYRRC</sequence>
<accession>A0ABS3UQV5</accession>